<evidence type="ECO:0000256" key="1">
    <source>
        <dbReference type="ARBA" id="ARBA00023125"/>
    </source>
</evidence>
<protein>
    <submittedName>
        <fullName evidence="4">TetR/AcrR family transcriptional regulator</fullName>
    </submittedName>
</protein>
<dbReference type="EMBL" id="JABBGM010000002">
    <property type="protein sequence ID" value="NML93123.1"/>
    <property type="molecule type" value="Genomic_DNA"/>
</dbReference>
<feature type="DNA-binding region" description="H-T-H motif" evidence="2">
    <location>
        <begin position="28"/>
        <end position="47"/>
    </location>
</feature>
<name>A0A7Y0BMQ1_9SPHN</name>
<evidence type="ECO:0000256" key="2">
    <source>
        <dbReference type="PROSITE-ProRule" id="PRU00335"/>
    </source>
</evidence>
<dbReference type="Pfam" id="PF00440">
    <property type="entry name" value="TetR_N"/>
    <property type="match status" value="1"/>
</dbReference>
<dbReference type="PROSITE" id="PS50977">
    <property type="entry name" value="HTH_TETR_2"/>
    <property type="match status" value="1"/>
</dbReference>
<proteinExistence type="predicted"/>
<keyword evidence="5" id="KW-1185">Reference proteome</keyword>
<sequence>MIDRETRRSEVEDKLAAHVLAHGLGRTSVRDLAAAAGTSDRMLLYYFADKAEVVSVVLARIAADMAQALDAALPEGERLPPADLLARVGVMASSAAMRPYMELWSEIAAKAGREEAPFAAIADAIAAGFRAWADSRLAIADDARRSAMAALMIVAIDGAALLAPMAGGTIARDGLALLGELLDGHCS</sequence>
<dbReference type="GO" id="GO:0003677">
    <property type="term" value="F:DNA binding"/>
    <property type="evidence" value="ECO:0007669"/>
    <property type="project" value="UniProtKB-UniRule"/>
</dbReference>
<dbReference type="Proteomes" id="UP000583556">
    <property type="component" value="Unassembled WGS sequence"/>
</dbReference>
<reference evidence="4 5" key="1">
    <citation type="submission" date="2020-04" db="EMBL/GenBank/DDBJ databases">
        <title>Novosphingobium sp. TW-4 isolated from soil.</title>
        <authorList>
            <person name="Dahal R.H."/>
            <person name="Chaudhary D.K."/>
        </authorList>
    </citation>
    <scope>NUCLEOTIDE SEQUENCE [LARGE SCALE GENOMIC DNA]</scope>
    <source>
        <strain evidence="4 5">TW-4</strain>
    </source>
</reference>
<organism evidence="4 5">
    <name type="scientific">Novosphingobium olei</name>
    <dbReference type="NCBI Taxonomy" id="2728851"/>
    <lineage>
        <taxon>Bacteria</taxon>
        <taxon>Pseudomonadati</taxon>
        <taxon>Pseudomonadota</taxon>
        <taxon>Alphaproteobacteria</taxon>
        <taxon>Sphingomonadales</taxon>
        <taxon>Sphingomonadaceae</taxon>
        <taxon>Novosphingobium</taxon>
    </lineage>
</organism>
<keyword evidence="1 2" id="KW-0238">DNA-binding</keyword>
<comment type="caution">
    <text evidence="4">The sequence shown here is derived from an EMBL/GenBank/DDBJ whole genome shotgun (WGS) entry which is preliminary data.</text>
</comment>
<evidence type="ECO:0000313" key="4">
    <source>
        <dbReference type="EMBL" id="NML93123.1"/>
    </source>
</evidence>
<evidence type="ECO:0000259" key="3">
    <source>
        <dbReference type="PROSITE" id="PS50977"/>
    </source>
</evidence>
<dbReference type="Gene3D" id="1.10.357.10">
    <property type="entry name" value="Tetracycline Repressor, domain 2"/>
    <property type="match status" value="1"/>
</dbReference>
<evidence type="ECO:0000313" key="5">
    <source>
        <dbReference type="Proteomes" id="UP000583556"/>
    </source>
</evidence>
<dbReference type="AlphaFoldDB" id="A0A7Y0BMQ1"/>
<feature type="domain" description="HTH tetR-type" evidence="3">
    <location>
        <begin position="5"/>
        <end position="65"/>
    </location>
</feature>
<gene>
    <name evidence="4" type="ORF">HHL27_05505</name>
</gene>
<dbReference type="InterPro" id="IPR001647">
    <property type="entry name" value="HTH_TetR"/>
</dbReference>
<accession>A0A7Y0BMQ1</accession>
<dbReference type="SUPFAM" id="SSF46689">
    <property type="entry name" value="Homeodomain-like"/>
    <property type="match status" value="1"/>
</dbReference>
<dbReference type="RefSeq" id="WP_169492384.1">
    <property type="nucleotide sequence ID" value="NZ_AP029021.1"/>
</dbReference>
<dbReference type="InterPro" id="IPR009057">
    <property type="entry name" value="Homeodomain-like_sf"/>
</dbReference>